<name>A0ABD3C412_9LAMI</name>
<dbReference type="GO" id="GO:0003677">
    <property type="term" value="F:DNA binding"/>
    <property type="evidence" value="ECO:0007669"/>
    <property type="project" value="UniProtKB-KW"/>
</dbReference>
<evidence type="ECO:0000256" key="4">
    <source>
        <dbReference type="ARBA" id="ARBA00023125"/>
    </source>
</evidence>
<dbReference type="InterPro" id="IPR001471">
    <property type="entry name" value="AP2/ERF_dom"/>
</dbReference>
<evidence type="ECO:0000259" key="10">
    <source>
        <dbReference type="PROSITE" id="PS51032"/>
    </source>
</evidence>
<dbReference type="InterPro" id="IPR016177">
    <property type="entry name" value="DNA-bd_dom_sf"/>
</dbReference>
<keyword evidence="7" id="KW-0539">Nucleus</keyword>
<protein>
    <recommendedName>
        <fullName evidence="10">AP2/ERF domain-containing protein</fullName>
    </recommendedName>
</protein>
<feature type="region of interest" description="Disordered" evidence="9">
    <location>
        <begin position="43"/>
        <end position="78"/>
    </location>
</feature>
<feature type="compositionally biased region" description="Low complexity" evidence="9">
    <location>
        <begin position="43"/>
        <end position="53"/>
    </location>
</feature>
<feature type="compositionally biased region" description="Basic and acidic residues" evidence="9">
    <location>
        <begin position="55"/>
        <end position="78"/>
    </location>
</feature>
<evidence type="ECO:0000313" key="11">
    <source>
        <dbReference type="EMBL" id="KAL3624518.1"/>
    </source>
</evidence>
<keyword evidence="12" id="KW-1185">Reference proteome</keyword>
<evidence type="ECO:0000256" key="9">
    <source>
        <dbReference type="SAM" id="MobiDB-lite"/>
    </source>
</evidence>
<dbReference type="SMART" id="SM00380">
    <property type="entry name" value="AP2"/>
    <property type="match status" value="1"/>
</dbReference>
<dbReference type="AlphaFoldDB" id="A0ABD3C412"/>
<reference evidence="12" key="1">
    <citation type="journal article" date="2024" name="IScience">
        <title>Strigolactones Initiate the Formation of Haustorium-like Structures in Castilleja.</title>
        <authorList>
            <person name="Buerger M."/>
            <person name="Peterson D."/>
            <person name="Chory J."/>
        </authorList>
    </citation>
    <scope>NUCLEOTIDE SEQUENCE [LARGE SCALE GENOMIC DNA]</scope>
</reference>
<evidence type="ECO:0000256" key="7">
    <source>
        <dbReference type="ARBA" id="ARBA00023242"/>
    </source>
</evidence>
<keyword evidence="4" id="KW-0238">DNA-binding</keyword>
<evidence type="ECO:0000256" key="8">
    <source>
        <dbReference type="ARBA" id="ARBA00024343"/>
    </source>
</evidence>
<dbReference type="InterPro" id="IPR051032">
    <property type="entry name" value="AP2/ERF_TF_ERF_subfamily"/>
</dbReference>
<keyword evidence="2" id="KW-0611">Plant defense</keyword>
<comment type="subcellular location">
    <subcellularLocation>
        <location evidence="1">Nucleus</location>
    </subcellularLocation>
</comment>
<keyword evidence="5" id="KW-0010">Activator</keyword>
<dbReference type="Pfam" id="PF00847">
    <property type="entry name" value="AP2"/>
    <property type="match status" value="1"/>
</dbReference>
<sequence length="259" mass="28275">MEPKIIFECEAQDHLFTSSSTTTTVATSFSGGLTSLSATSTAYSSSNISSSTNDETQRTTMRDCSKSKKNSKTEVKDNDITATDGKHLTYRGVRKRSWGRWVCEIREPRKKSRIWLGTYPTAEMAARAHDVAALAIKGKSAYLNFPHLVNELPRPVSTSPKDIQAAAAKAATSTYLDGSELLAEPSMPNSHSSTNLALDNMIGSSNSNSTAHDDDTFFDLPDLPLDSSDHGCYYASSWQLSGPDHIGFCLEDPCLWECL</sequence>
<dbReference type="Gene3D" id="3.30.730.10">
    <property type="entry name" value="AP2/ERF domain"/>
    <property type="match status" value="1"/>
</dbReference>
<accession>A0ABD3C412</accession>
<evidence type="ECO:0000313" key="12">
    <source>
        <dbReference type="Proteomes" id="UP001632038"/>
    </source>
</evidence>
<dbReference type="CDD" id="cd00018">
    <property type="entry name" value="AP2"/>
    <property type="match status" value="1"/>
</dbReference>
<dbReference type="PROSITE" id="PS51032">
    <property type="entry name" value="AP2_ERF"/>
    <property type="match status" value="1"/>
</dbReference>
<evidence type="ECO:0000256" key="1">
    <source>
        <dbReference type="ARBA" id="ARBA00004123"/>
    </source>
</evidence>
<dbReference type="GO" id="GO:0005634">
    <property type="term" value="C:nucleus"/>
    <property type="evidence" value="ECO:0007669"/>
    <property type="project" value="UniProtKB-SubCell"/>
</dbReference>
<dbReference type="PANTHER" id="PTHR31985:SF130">
    <property type="entry name" value="ETHYLENE-RESPONSIVE TRANSCRIPTION FACTOR ERF034"/>
    <property type="match status" value="1"/>
</dbReference>
<dbReference type="GO" id="GO:0006952">
    <property type="term" value="P:defense response"/>
    <property type="evidence" value="ECO:0007669"/>
    <property type="project" value="UniProtKB-KW"/>
</dbReference>
<gene>
    <name evidence="11" type="ORF">CASFOL_031186</name>
</gene>
<dbReference type="PRINTS" id="PR00367">
    <property type="entry name" value="ETHRSPELEMNT"/>
</dbReference>
<dbReference type="InterPro" id="IPR036955">
    <property type="entry name" value="AP2/ERF_dom_sf"/>
</dbReference>
<keyword evidence="6" id="KW-0804">Transcription</keyword>
<keyword evidence="3" id="KW-0805">Transcription regulation</keyword>
<comment type="caution">
    <text evidence="11">The sequence shown here is derived from an EMBL/GenBank/DDBJ whole genome shotgun (WGS) entry which is preliminary data.</text>
</comment>
<organism evidence="11 12">
    <name type="scientific">Castilleja foliolosa</name>
    <dbReference type="NCBI Taxonomy" id="1961234"/>
    <lineage>
        <taxon>Eukaryota</taxon>
        <taxon>Viridiplantae</taxon>
        <taxon>Streptophyta</taxon>
        <taxon>Embryophyta</taxon>
        <taxon>Tracheophyta</taxon>
        <taxon>Spermatophyta</taxon>
        <taxon>Magnoliopsida</taxon>
        <taxon>eudicotyledons</taxon>
        <taxon>Gunneridae</taxon>
        <taxon>Pentapetalae</taxon>
        <taxon>asterids</taxon>
        <taxon>lamiids</taxon>
        <taxon>Lamiales</taxon>
        <taxon>Orobanchaceae</taxon>
        <taxon>Pedicularideae</taxon>
        <taxon>Castillejinae</taxon>
        <taxon>Castilleja</taxon>
    </lineage>
</organism>
<proteinExistence type="inferred from homology"/>
<dbReference type="SUPFAM" id="SSF54171">
    <property type="entry name" value="DNA-binding domain"/>
    <property type="match status" value="1"/>
</dbReference>
<comment type="similarity">
    <text evidence="8">Belongs to the AP2/ERF transcription factor family. ERF subfamily.</text>
</comment>
<evidence type="ECO:0000256" key="2">
    <source>
        <dbReference type="ARBA" id="ARBA00022821"/>
    </source>
</evidence>
<dbReference type="FunFam" id="3.30.730.10:FF:000001">
    <property type="entry name" value="Ethylene-responsive transcription factor 2"/>
    <property type="match status" value="1"/>
</dbReference>
<dbReference type="PANTHER" id="PTHR31985">
    <property type="entry name" value="ETHYLENE-RESPONSIVE TRANSCRIPTION FACTOR ERF042-RELATED"/>
    <property type="match status" value="1"/>
</dbReference>
<evidence type="ECO:0000256" key="3">
    <source>
        <dbReference type="ARBA" id="ARBA00023015"/>
    </source>
</evidence>
<evidence type="ECO:0000256" key="6">
    <source>
        <dbReference type="ARBA" id="ARBA00023163"/>
    </source>
</evidence>
<dbReference type="EMBL" id="JAVIJP010000053">
    <property type="protein sequence ID" value="KAL3624518.1"/>
    <property type="molecule type" value="Genomic_DNA"/>
</dbReference>
<evidence type="ECO:0000256" key="5">
    <source>
        <dbReference type="ARBA" id="ARBA00023159"/>
    </source>
</evidence>
<dbReference type="Proteomes" id="UP001632038">
    <property type="component" value="Unassembled WGS sequence"/>
</dbReference>
<feature type="domain" description="AP2/ERF" evidence="10">
    <location>
        <begin position="89"/>
        <end position="146"/>
    </location>
</feature>